<gene>
    <name evidence="1" type="ORF">BDQ94DRAFT_163767</name>
</gene>
<reference evidence="1 2" key="1">
    <citation type="submission" date="2018-07" db="EMBL/GenBank/DDBJ databases">
        <title>The genomes of Aspergillus section Nigri reveals drivers in fungal speciation.</title>
        <authorList>
            <consortium name="DOE Joint Genome Institute"/>
            <person name="Vesth T.C."/>
            <person name="Nybo J."/>
            <person name="Theobald S."/>
            <person name="Brandl J."/>
            <person name="Frisvad J.C."/>
            <person name="Nielsen K.F."/>
            <person name="Lyhne E.K."/>
            <person name="Kogle M.E."/>
            <person name="Kuo A."/>
            <person name="Riley R."/>
            <person name="Clum A."/>
            <person name="Nolan M."/>
            <person name="Lipzen A."/>
            <person name="Salamov A."/>
            <person name="Henrissat B."/>
            <person name="Wiebenga A."/>
            <person name="De vries R.P."/>
            <person name="Grigoriev I.V."/>
            <person name="Mortensen U.H."/>
            <person name="Andersen M.R."/>
            <person name="Baker S.E."/>
        </authorList>
    </citation>
    <scope>NUCLEOTIDE SEQUENCE [LARGE SCALE GENOMIC DNA]</scope>
    <source>
        <strain evidence="1 2">CBS 139.54b</strain>
    </source>
</reference>
<keyword evidence="2" id="KW-1185">Reference proteome</keyword>
<dbReference type="RefSeq" id="XP_026620263.1">
    <property type="nucleotide sequence ID" value="XM_026769815.1"/>
</dbReference>
<dbReference type="AlphaFoldDB" id="A0A3F3PJY1"/>
<dbReference type="Proteomes" id="UP000253729">
    <property type="component" value="Unassembled WGS sequence"/>
</dbReference>
<organism evidence="1 2">
    <name type="scientific">Aspergillus welwitschiae</name>
    <dbReference type="NCBI Taxonomy" id="1341132"/>
    <lineage>
        <taxon>Eukaryota</taxon>
        <taxon>Fungi</taxon>
        <taxon>Dikarya</taxon>
        <taxon>Ascomycota</taxon>
        <taxon>Pezizomycotina</taxon>
        <taxon>Eurotiomycetes</taxon>
        <taxon>Eurotiomycetidae</taxon>
        <taxon>Eurotiales</taxon>
        <taxon>Aspergillaceae</taxon>
        <taxon>Aspergillus</taxon>
        <taxon>Aspergillus subgen. Circumdati</taxon>
    </lineage>
</organism>
<evidence type="ECO:0000313" key="2">
    <source>
        <dbReference type="Proteomes" id="UP000253729"/>
    </source>
</evidence>
<name>A0A3F3PJY1_9EURO</name>
<dbReference type="GeneID" id="38138171"/>
<accession>A0A3F3PJY1</accession>
<evidence type="ECO:0000313" key="1">
    <source>
        <dbReference type="EMBL" id="RDH27241.1"/>
    </source>
</evidence>
<proteinExistence type="predicted"/>
<dbReference type="EMBL" id="KZ852095">
    <property type="protein sequence ID" value="RDH27241.1"/>
    <property type="molecule type" value="Genomic_DNA"/>
</dbReference>
<protein>
    <submittedName>
        <fullName evidence="1">Uncharacterized protein</fullName>
    </submittedName>
</protein>
<sequence>MTITIKNEEADEVGRGYQLNGASTIPTSGLVEWSGEGPNGPACNGLDTSIGRVARLRRYMGLKESWACFPAQWLTASEQCTNGPVGGQWQATCARLLRTKHPGSQPPFPPRLYGCHVDVRLHPFGLFSSPYSVHAPTLPQCSSRPTLVGLTPLSVGDALADDEPAGSQVVPYRGRLLSYQARQQNN</sequence>